<sequence>MIKAIAMDMDGTLLNSNDEIMPQTKQTLIALEKQGVRLVLSSGRSYRRLMKYAKELEMDRYGGYLVEVNGIALYDMKQDQRKRLASFSLSECKDLFAYFKNKGMEVIGNVDDGLLCYMTEEIYEYKKHYRKEHKIPKDFPWTAGAFSVLSDMREGYPHQRYIKDESEIDVIFNKICVTHFDSQRVAAIMEQAKHDFKDSYWLGLTTKRWLEVMPKGVTKASGLSAFCDASGITFDEILAFGDGENDIAMLDACGKAIAMENALDSVKKHADFVSATNNDEGIAKGIAYFREEFICD</sequence>
<dbReference type="PANTHER" id="PTHR10000:SF8">
    <property type="entry name" value="HAD SUPERFAMILY HYDROLASE-LIKE, TYPE 3"/>
    <property type="match status" value="1"/>
</dbReference>
<dbReference type="SUPFAM" id="SSF56784">
    <property type="entry name" value="HAD-like"/>
    <property type="match status" value="1"/>
</dbReference>
<reference evidence="1 2" key="1">
    <citation type="submission" date="2018-08" db="EMBL/GenBank/DDBJ databases">
        <title>A genome reference for cultivated species of the human gut microbiota.</title>
        <authorList>
            <person name="Zou Y."/>
            <person name="Xue W."/>
            <person name="Luo G."/>
        </authorList>
    </citation>
    <scope>NUCLEOTIDE SEQUENCE [LARGE SCALE GENOMIC DNA]</scope>
    <source>
        <strain evidence="1 2">AF35-6BH</strain>
    </source>
</reference>
<accession>A0A415PCQ8</accession>
<comment type="caution">
    <text evidence="1">The sequence shown here is derived from an EMBL/GenBank/DDBJ whole genome shotgun (WGS) entry which is preliminary data.</text>
</comment>
<dbReference type="SFLD" id="SFLDS00003">
    <property type="entry name" value="Haloacid_Dehalogenase"/>
    <property type="match status" value="1"/>
</dbReference>
<dbReference type="PROSITE" id="PS01228">
    <property type="entry name" value="COF_1"/>
    <property type="match status" value="1"/>
</dbReference>
<dbReference type="AlphaFoldDB" id="A0A415PCQ8"/>
<dbReference type="EMBL" id="QRPK01000028">
    <property type="protein sequence ID" value="RHM10366.1"/>
    <property type="molecule type" value="Genomic_DNA"/>
</dbReference>
<dbReference type="InterPro" id="IPR036412">
    <property type="entry name" value="HAD-like_sf"/>
</dbReference>
<dbReference type="Pfam" id="PF08282">
    <property type="entry name" value="Hydrolase_3"/>
    <property type="match status" value="1"/>
</dbReference>
<gene>
    <name evidence="1" type="ORF">DWZ83_06375</name>
</gene>
<dbReference type="OrthoDB" id="9781413at2"/>
<evidence type="ECO:0000313" key="1">
    <source>
        <dbReference type="EMBL" id="RHM10366.1"/>
    </source>
</evidence>
<dbReference type="RefSeq" id="WP_118365620.1">
    <property type="nucleotide sequence ID" value="NZ_QRPK01000028.1"/>
</dbReference>
<dbReference type="Gene3D" id="3.40.50.1000">
    <property type="entry name" value="HAD superfamily/HAD-like"/>
    <property type="match status" value="1"/>
</dbReference>
<dbReference type="InterPro" id="IPR000150">
    <property type="entry name" value="Cof"/>
</dbReference>
<keyword evidence="2" id="KW-1185">Reference proteome</keyword>
<dbReference type="NCBIfam" id="TIGR01484">
    <property type="entry name" value="HAD-SF-IIB"/>
    <property type="match status" value="1"/>
</dbReference>
<dbReference type="CDD" id="cd07516">
    <property type="entry name" value="HAD_Pase"/>
    <property type="match status" value="1"/>
</dbReference>
<dbReference type="NCBIfam" id="TIGR00099">
    <property type="entry name" value="Cof-subfamily"/>
    <property type="match status" value="1"/>
</dbReference>
<dbReference type="SFLD" id="SFLDG01140">
    <property type="entry name" value="C2.B:_Phosphomannomutase_and_P"/>
    <property type="match status" value="1"/>
</dbReference>
<name>A0A415PCQ8_9FIRM</name>
<dbReference type="InterPro" id="IPR006379">
    <property type="entry name" value="HAD-SF_hydro_IIB"/>
</dbReference>
<proteinExistence type="predicted"/>
<dbReference type="Gene3D" id="3.30.1240.10">
    <property type="match status" value="1"/>
</dbReference>
<evidence type="ECO:0000313" key="2">
    <source>
        <dbReference type="Proteomes" id="UP000284868"/>
    </source>
</evidence>
<dbReference type="GO" id="GO:0000287">
    <property type="term" value="F:magnesium ion binding"/>
    <property type="evidence" value="ECO:0007669"/>
    <property type="project" value="TreeGrafter"/>
</dbReference>
<dbReference type="GO" id="GO:0016791">
    <property type="term" value="F:phosphatase activity"/>
    <property type="evidence" value="ECO:0007669"/>
    <property type="project" value="UniProtKB-ARBA"/>
</dbReference>
<organism evidence="1 2">
    <name type="scientific">Amedibacillus dolichus</name>
    <dbReference type="NCBI Taxonomy" id="31971"/>
    <lineage>
        <taxon>Bacteria</taxon>
        <taxon>Bacillati</taxon>
        <taxon>Bacillota</taxon>
        <taxon>Erysipelotrichia</taxon>
        <taxon>Erysipelotrichales</taxon>
        <taxon>Erysipelotrichaceae</taxon>
        <taxon>Amedibacillus</taxon>
    </lineage>
</organism>
<dbReference type="PANTHER" id="PTHR10000">
    <property type="entry name" value="PHOSPHOSERINE PHOSPHATASE"/>
    <property type="match status" value="1"/>
</dbReference>
<dbReference type="GO" id="GO:0005829">
    <property type="term" value="C:cytosol"/>
    <property type="evidence" value="ECO:0007669"/>
    <property type="project" value="TreeGrafter"/>
</dbReference>
<protein>
    <submittedName>
        <fullName evidence="1">HAD family phosphatase</fullName>
    </submittedName>
</protein>
<dbReference type="InterPro" id="IPR023214">
    <property type="entry name" value="HAD_sf"/>
</dbReference>
<dbReference type="Proteomes" id="UP000284868">
    <property type="component" value="Unassembled WGS sequence"/>
</dbReference>